<dbReference type="Proteomes" id="UP000467841">
    <property type="component" value="Unassembled WGS sequence"/>
</dbReference>
<dbReference type="EMBL" id="CACVBM020000854">
    <property type="protein sequence ID" value="CAA7024009.1"/>
    <property type="molecule type" value="Genomic_DNA"/>
</dbReference>
<proteinExistence type="predicted"/>
<accession>A0A6D2IDD5</accession>
<feature type="region of interest" description="Disordered" evidence="1">
    <location>
        <begin position="72"/>
        <end position="136"/>
    </location>
</feature>
<sequence length="136" mass="15350">MSHPISASSPPWQDITQASPHSTGSNMLRGTSLPPPHHPSTRSHLPIQYGPFYRGRIVTGGFTEGHRNCETAEAGMQKDPAEARTGISAEKSEVERNELGEQKYINPKLKTTSFWRGRRRDAKRRRFAISRGERKR</sequence>
<feature type="compositionally biased region" description="Polar residues" evidence="1">
    <location>
        <begin position="1"/>
        <end position="29"/>
    </location>
</feature>
<reference evidence="2" key="1">
    <citation type="submission" date="2020-01" db="EMBL/GenBank/DDBJ databases">
        <authorList>
            <person name="Mishra B."/>
        </authorList>
    </citation>
    <scope>NUCLEOTIDE SEQUENCE [LARGE SCALE GENOMIC DNA]</scope>
</reference>
<gene>
    <name evidence="2" type="ORF">MERR_LOCUS11244</name>
</gene>
<organism evidence="2 3">
    <name type="scientific">Microthlaspi erraticum</name>
    <dbReference type="NCBI Taxonomy" id="1685480"/>
    <lineage>
        <taxon>Eukaryota</taxon>
        <taxon>Viridiplantae</taxon>
        <taxon>Streptophyta</taxon>
        <taxon>Embryophyta</taxon>
        <taxon>Tracheophyta</taxon>
        <taxon>Spermatophyta</taxon>
        <taxon>Magnoliopsida</taxon>
        <taxon>eudicotyledons</taxon>
        <taxon>Gunneridae</taxon>
        <taxon>Pentapetalae</taxon>
        <taxon>rosids</taxon>
        <taxon>malvids</taxon>
        <taxon>Brassicales</taxon>
        <taxon>Brassicaceae</taxon>
        <taxon>Coluteocarpeae</taxon>
        <taxon>Microthlaspi</taxon>
    </lineage>
</organism>
<name>A0A6D2IDD5_9BRAS</name>
<feature type="region of interest" description="Disordered" evidence="1">
    <location>
        <begin position="1"/>
        <end position="47"/>
    </location>
</feature>
<feature type="compositionally biased region" description="Basic and acidic residues" evidence="1">
    <location>
        <begin position="90"/>
        <end position="101"/>
    </location>
</feature>
<feature type="compositionally biased region" description="Basic residues" evidence="1">
    <location>
        <begin position="116"/>
        <end position="136"/>
    </location>
</feature>
<comment type="caution">
    <text evidence="2">The sequence shown here is derived from an EMBL/GenBank/DDBJ whole genome shotgun (WGS) entry which is preliminary data.</text>
</comment>
<evidence type="ECO:0000313" key="2">
    <source>
        <dbReference type="EMBL" id="CAA7024009.1"/>
    </source>
</evidence>
<protein>
    <submittedName>
        <fullName evidence="2">Uncharacterized protein</fullName>
    </submittedName>
</protein>
<evidence type="ECO:0000256" key="1">
    <source>
        <dbReference type="SAM" id="MobiDB-lite"/>
    </source>
</evidence>
<keyword evidence="3" id="KW-1185">Reference proteome</keyword>
<dbReference type="AlphaFoldDB" id="A0A6D2IDD5"/>
<evidence type="ECO:0000313" key="3">
    <source>
        <dbReference type="Proteomes" id="UP000467841"/>
    </source>
</evidence>